<organism evidence="1 2">
    <name type="scientific">Neolewinella maritima</name>
    <dbReference type="NCBI Taxonomy" id="1383882"/>
    <lineage>
        <taxon>Bacteria</taxon>
        <taxon>Pseudomonadati</taxon>
        <taxon>Bacteroidota</taxon>
        <taxon>Saprospiria</taxon>
        <taxon>Saprospirales</taxon>
        <taxon>Lewinellaceae</taxon>
        <taxon>Neolewinella</taxon>
    </lineage>
</organism>
<name>A0ABN8F0B4_9BACT</name>
<proteinExistence type="predicted"/>
<dbReference type="PANTHER" id="PTHR38733:SF1">
    <property type="entry name" value="TYPE IV METHYL-DIRECTED RESTRICTION ENZYME ECOKMCRBC"/>
    <property type="match status" value="1"/>
</dbReference>
<reference evidence="1" key="1">
    <citation type="submission" date="2021-12" db="EMBL/GenBank/DDBJ databases">
        <authorList>
            <person name="Rodrigo-Torres L."/>
            <person name="Arahal R. D."/>
            <person name="Lucena T."/>
        </authorList>
    </citation>
    <scope>NUCLEOTIDE SEQUENCE</scope>
    <source>
        <strain evidence="1">CECT 8419</strain>
    </source>
</reference>
<dbReference type="InterPro" id="IPR019292">
    <property type="entry name" value="McrC"/>
</dbReference>
<gene>
    <name evidence="1" type="ORF">LEM8419_01007</name>
</gene>
<sequence>MTRLTVYEHERLGQAPEGRLTAGQLTALQRFHASSPQRYFDLCYRGIQLLSYVGVLRVGDLQLEILPKLDRHHAEPFWRDRLLDMLRVVHRLPLAAPTSTQLQTRPHNILDLYLERYAHEVSKLLRRGLARRYRTTEQNATALRGRLLFAEQLRHNLVHRERFYTATATYDQEFVHHQILLQGLKLAVQLTDNPLVSNTLRASIARFPELPALRITPAVFDRLPATRATRSYGPALSIARLLLLNYHPDLVGGREHLMALLFDMNALWERFLTVALQRYLPDYEVAAQPRKAYWQSDRHTATLQPDIVLRRHKQIIVLDAKWKELSGGQPGAQDLRQLYAYALQFGAEKAALLLPGARPRVRGEFGEGHADSMIGREGSVLYVPLGGVGEAWLRDIAARIYAWIAGK</sequence>
<keyword evidence="2" id="KW-1185">Reference proteome</keyword>
<comment type="caution">
    <text evidence="1">The sequence shown here is derived from an EMBL/GenBank/DDBJ whole genome shotgun (WGS) entry which is preliminary data.</text>
</comment>
<dbReference type="Proteomes" id="UP000837803">
    <property type="component" value="Unassembled WGS sequence"/>
</dbReference>
<evidence type="ECO:0000313" key="2">
    <source>
        <dbReference type="Proteomes" id="UP000837803"/>
    </source>
</evidence>
<dbReference type="Pfam" id="PF10117">
    <property type="entry name" value="McrBC"/>
    <property type="match status" value="1"/>
</dbReference>
<dbReference type="RefSeq" id="WP_238749915.1">
    <property type="nucleotide sequence ID" value="NZ_CAKLPZ010000001.1"/>
</dbReference>
<dbReference type="EMBL" id="CAKLPZ010000001">
    <property type="protein sequence ID" value="CAH0999707.1"/>
    <property type="molecule type" value="Genomic_DNA"/>
</dbReference>
<evidence type="ECO:0008006" key="3">
    <source>
        <dbReference type="Google" id="ProtNLM"/>
    </source>
</evidence>
<evidence type="ECO:0000313" key="1">
    <source>
        <dbReference type="EMBL" id="CAH0999707.1"/>
    </source>
</evidence>
<accession>A0ABN8F0B4</accession>
<protein>
    <recommendedName>
        <fullName evidence="3">Restriction endonuclease</fullName>
    </recommendedName>
</protein>
<dbReference type="PANTHER" id="PTHR38733">
    <property type="entry name" value="PROTEIN MCRC"/>
    <property type="match status" value="1"/>
</dbReference>